<evidence type="ECO:0000256" key="1">
    <source>
        <dbReference type="SAM" id="Phobius"/>
    </source>
</evidence>
<organism evidence="2 3">
    <name type="scientific">Actinorhabdospora filicis</name>
    <dbReference type="NCBI Taxonomy" id="1785913"/>
    <lineage>
        <taxon>Bacteria</taxon>
        <taxon>Bacillati</taxon>
        <taxon>Actinomycetota</taxon>
        <taxon>Actinomycetes</taxon>
        <taxon>Micromonosporales</taxon>
        <taxon>Micromonosporaceae</taxon>
        <taxon>Actinorhabdospora</taxon>
    </lineage>
</organism>
<sequence>MVDDFLDANPWCVHVLLVGALIIGLAGIVWPEKYVRDRDWSTDAELAERTARSRWSCVALTIVALAVELILIANGGW</sequence>
<keyword evidence="3" id="KW-1185">Reference proteome</keyword>
<evidence type="ECO:0000313" key="3">
    <source>
        <dbReference type="Proteomes" id="UP001165079"/>
    </source>
</evidence>
<dbReference type="Proteomes" id="UP001165079">
    <property type="component" value="Unassembled WGS sequence"/>
</dbReference>
<comment type="caution">
    <text evidence="2">The sequence shown here is derived from an EMBL/GenBank/DDBJ whole genome shotgun (WGS) entry which is preliminary data.</text>
</comment>
<dbReference type="RefSeq" id="WP_285662409.1">
    <property type="nucleotide sequence ID" value="NZ_BSTX01000001.1"/>
</dbReference>
<keyword evidence="1" id="KW-0472">Membrane</keyword>
<reference evidence="2" key="1">
    <citation type="submission" date="2023-03" db="EMBL/GenBank/DDBJ databases">
        <title>Actinorhabdospora filicis NBRC 111898.</title>
        <authorList>
            <person name="Ichikawa N."/>
            <person name="Sato H."/>
            <person name="Tonouchi N."/>
        </authorList>
    </citation>
    <scope>NUCLEOTIDE SEQUENCE</scope>
    <source>
        <strain evidence="2">NBRC 111898</strain>
    </source>
</reference>
<name>A0A9W6SJV8_9ACTN</name>
<gene>
    <name evidence="2" type="ORF">Afil01_20870</name>
</gene>
<dbReference type="AlphaFoldDB" id="A0A9W6SJV8"/>
<dbReference type="EMBL" id="BSTX01000001">
    <property type="protein sequence ID" value="GLZ77280.1"/>
    <property type="molecule type" value="Genomic_DNA"/>
</dbReference>
<feature type="transmembrane region" description="Helical" evidence="1">
    <location>
        <begin position="55"/>
        <end position="73"/>
    </location>
</feature>
<accession>A0A9W6SJV8</accession>
<keyword evidence="1" id="KW-1133">Transmembrane helix</keyword>
<evidence type="ECO:0000313" key="2">
    <source>
        <dbReference type="EMBL" id="GLZ77280.1"/>
    </source>
</evidence>
<feature type="transmembrane region" description="Helical" evidence="1">
    <location>
        <begin position="12"/>
        <end position="30"/>
    </location>
</feature>
<proteinExistence type="predicted"/>
<keyword evidence="1" id="KW-0812">Transmembrane</keyword>
<protein>
    <submittedName>
        <fullName evidence="2">Uncharacterized protein</fullName>
    </submittedName>
</protein>